<dbReference type="OrthoDB" id="2379112at2"/>
<name>A0A1I7IHY7_9BACL</name>
<sequence>MAKRSDRVFHITVTVFALALTAVSAVTLEYQHNPERVRSWMTPFTHVSPAPPVRNQSSPHPEANANRTTETPGHTAPAGSKPVTPGSDNTAANEPTLDIRPAGDDVSEADVARVRQLVVSHRMTDTISNALQIRLRRPIHLYVAQSAADYKEALKTLGVSPEQAQRFSRDTGGFTQGDNVVIPLYQNKTDADLANTLAHELTHVYLNAGVGPELPSWVNEGLAVTLGMHFQQAVASGIAYDGYAKQMAESVLDAVKKGQLLPLTDDEDKVLAGDAAYDLELQDWLAVSWLVQQHGWKAWADYLNRINTGMDDGDAFAKTFGVAEPVFNDQFTRLLQSAADQADAGVQVTLEVPGQFRGYARILQHGTQTWTGFELAGGVNRFVVTPSGQLQGPKATEPATDPNPPDKVTLYIDLDPTTDLTYNGQPVENSGFAIDYHYGMYSFVNAWVTYQNGKSVYLQDPALFGVRLTGLRENAELPLMPLLSVPVPG</sequence>
<proteinExistence type="predicted"/>
<feature type="compositionally biased region" description="Polar residues" evidence="1">
    <location>
        <begin position="54"/>
        <end position="72"/>
    </location>
</feature>
<reference evidence="3" key="1">
    <citation type="submission" date="2016-10" db="EMBL/GenBank/DDBJ databases">
        <authorList>
            <person name="Varghese N."/>
        </authorList>
    </citation>
    <scope>NUCLEOTIDE SEQUENCE [LARGE SCALE GENOMIC DNA]</scope>
    <source>
        <strain evidence="3">DSM 17980</strain>
    </source>
</reference>
<dbReference type="eggNOG" id="ENOG50342Q4">
    <property type="taxonomic scope" value="Bacteria"/>
</dbReference>
<dbReference type="Proteomes" id="UP000183508">
    <property type="component" value="Unassembled WGS sequence"/>
</dbReference>
<organism evidence="2 3">
    <name type="scientific">Alicyclobacillus macrosporangiidus</name>
    <dbReference type="NCBI Taxonomy" id="392015"/>
    <lineage>
        <taxon>Bacteria</taxon>
        <taxon>Bacillati</taxon>
        <taxon>Bacillota</taxon>
        <taxon>Bacilli</taxon>
        <taxon>Bacillales</taxon>
        <taxon>Alicyclobacillaceae</taxon>
        <taxon>Alicyclobacillus</taxon>
    </lineage>
</organism>
<feature type="region of interest" description="Disordered" evidence="1">
    <location>
        <begin position="387"/>
        <end position="406"/>
    </location>
</feature>
<evidence type="ECO:0000313" key="3">
    <source>
        <dbReference type="Proteomes" id="UP000183508"/>
    </source>
</evidence>
<evidence type="ECO:0008006" key="4">
    <source>
        <dbReference type="Google" id="ProtNLM"/>
    </source>
</evidence>
<protein>
    <recommendedName>
        <fullName evidence="4">Peptidase MA superfamily protein</fullName>
    </recommendedName>
</protein>
<evidence type="ECO:0000256" key="1">
    <source>
        <dbReference type="SAM" id="MobiDB-lite"/>
    </source>
</evidence>
<dbReference type="EMBL" id="FPBV01000006">
    <property type="protein sequence ID" value="SFU72554.1"/>
    <property type="molecule type" value="Genomic_DNA"/>
</dbReference>
<dbReference type="RefSeq" id="WP_074951208.1">
    <property type="nucleotide sequence ID" value="NZ_FPBV01000006.1"/>
</dbReference>
<accession>A0A1I7IHY7</accession>
<keyword evidence="3" id="KW-1185">Reference proteome</keyword>
<evidence type="ECO:0000313" key="2">
    <source>
        <dbReference type="EMBL" id="SFU72554.1"/>
    </source>
</evidence>
<dbReference type="AlphaFoldDB" id="A0A1I7IHY7"/>
<dbReference type="STRING" id="392015.SAMN05421543_106232"/>
<feature type="region of interest" description="Disordered" evidence="1">
    <location>
        <begin position="47"/>
        <end position="106"/>
    </location>
</feature>
<gene>
    <name evidence="2" type="ORF">SAMN05421543_106232</name>
</gene>